<comment type="caution">
    <text evidence="2">The sequence shown here is derived from an EMBL/GenBank/DDBJ whole genome shotgun (WGS) entry which is preliminary data.</text>
</comment>
<dbReference type="Gene3D" id="3.90.1170.50">
    <property type="entry name" value="Aldehyde oxidase/xanthine dehydrogenase, a/b hammerhead"/>
    <property type="match status" value="1"/>
</dbReference>
<dbReference type="Gene3D" id="3.30.365.10">
    <property type="entry name" value="Aldehyde oxidase/xanthine dehydrogenase, molybdopterin binding domain"/>
    <property type="match status" value="3"/>
</dbReference>
<dbReference type="RefSeq" id="WP_149105128.1">
    <property type="nucleotide sequence ID" value="NZ_JBHLWO010000001.1"/>
</dbReference>
<dbReference type="Pfam" id="PF02738">
    <property type="entry name" value="MoCoBD_1"/>
    <property type="match status" value="1"/>
</dbReference>
<dbReference type="PANTHER" id="PTHR47495:SF1">
    <property type="entry name" value="BLL3820 PROTEIN"/>
    <property type="match status" value="1"/>
</dbReference>
<gene>
    <name evidence="2" type="ORF">ACFFI0_03190</name>
</gene>
<accession>A0ABV6HFB7</accession>
<dbReference type="InterPro" id="IPR037165">
    <property type="entry name" value="AldOxase/xan_DH_Mopterin-bd_sf"/>
</dbReference>
<dbReference type="EMBL" id="JBHLWO010000001">
    <property type="protein sequence ID" value="MFC0317294.1"/>
    <property type="molecule type" value="Genomic_DNA"/>
</dbReference>
<dbReference type="InterPro" id="IPR000674">
    <property type="entry name" value="Ald_Oxase/Xan_DH_a/b"/>
</dbReference>
<reference evidence="2 3" key="1">
    <citation type="submission" date="2024-09" db="EMBL/GenBank/DDBJ databases">
        <authorList>
            <person name="Sun Q."/>
            <person name="Mori K."/>
        </authorList>
    </citation>
    <scope>NUCLEOTIDE SEQUENCE [LARGE SCALE GENOMIC DNA]</scope>
    <source>
        <strain evidence="2 3">CCM 7765</strain>
    </source>
</reference>
<protein>
    <submittedName>
        <fullName evidence="2">Molybdopterin cofactor-binding domain-containing protein</fullName>
    </submittedName>
</protein>
<dbReference type="Proteomes" id="UP001589774">
    <property type="component" value="Unassembled WGS sequence"/>
</dbReference>
<dbReference type="InterPro" id="IPR046867">
    <property type="entry name" value="AldOxase/xan_DH_MoCoBD2"/>
</dbReference>
<organism evidence="2 3">
    <name type="scientific">Olivibacter oleidegradans</name>
    <dbReference type="NCBI Taxonomy" id="760123"/>
    <lineage>
        <taxon>Bacteria</taxon>
        <taxon>Pseudomonadati</taxon>
        <taxon>Bacteroidota</taxon>
        <taxon>Sphingobacteriia</taxon>
        <taxon>Sphingobacteriales</taxon>
        <taxon>Sphingobacteriaceae</taxon>
        <taxon>Olivibacter</taxon>
    </lineage>
</organism>
<keyword evidence="3" id="KW-1185">Reference proteome</keyword>
<dbReference type="Pfam" id="PF20256">
    <property type="entry name" value="MoCoBD_2"/>
    <property type="match status" value="2"/>
</dbReference>
<dbReference type="PIRSF" id="PIRSF036389">
    <property type="entry name" value="IOR_B"/>
    <property type="match status" value="1"/>
</dbReference>
<dbReference type="InterPro" id="IPR052516">
    <property type="entry name" value="N-heterocyclic_Hydroxylase"/>
</dbReference>
<dbReference type="PANTHER" id="PTHR47495">
    <property type="entry name" value="ALDEHYDE DEHYDROGENASE"/>
    <property type="match status" value="1"/>
</dbReference>
<evidence type="ECO:0000313" key="2">
    <source>
        <dbReference type="EMBL" id="MFC0317294.1"/>
    </source>
</evidence>
<feature type="domain" description="Aldehyde oxidase/xanthine dehydrogenase a/b hammerhead" evidence="1">
    <location>
        <begin position="203"/>
        <end position="285"/>
    </location>
</feature>
<sequence>MNRKEFISTTGQLIIGFHLLPFLCCTPSKGGAKIARAIDSNNIDAWLKLSDEGKVTLLTGKMELGQGIRIALKQIAAEELDVDLSRIHIIIADTKRTPDERYTAGSASIENSGMSIRQAAAEARYRLIRMAAEKLRSPFTSLIVNDGLVLDPSQPDKSISYWELLKGKAIQGTISGNAPLKNPKDYRLIGKSVPREDIRTMVTGTSYYIQDLRFPDMLHARVVRPPSYDAKLLSFPEKEVAKMDGIRKIIRNGDFLAVVAQEEYHAVRAWEYLRSFSKWKTGVLPSQQILFEDMVHRSKEVKVVEAKGDTNKPNLTTIEATYTRPYHMHGSIGPSCALARWSSKGLTVWTHSQGVYPLRKSLSDLVDLPEESIHVIGVPGSGCYGHNGADDVAADAVLISQALPESTIRLQWMREDEHCWEPYGSAMRIQLNGSLHEGKISYLETQLWSDTHSVRPGGQASLLLAAQYIHPKKQAEKNGVSGGAYRNAIPLYNTDSLKVTAYAFQGPLRTSALRSLGAYANIFALESFIDELASRGKQDPASFRLKHLNDARAIAVIKAVCNKVNWSQRKERKDYGFGLAFAQYKNHAAYFAVIAEVAVDRSRKTFKLTKLTGAIDAGQTINTDGLKNQTEGGMIQSASWTLFEEVKYSADGIQSDTWESYPIMRFSDVPETEVIVIDRPEEKPMGAGEAAQGPTAAAIANALFAATGQRLRNLPLRANKLQW</sequence>
<evidence type="ECO:0000313" key="3">
    <source>
        <dbReference type="Proteomes" id="UP001589774"/>
    </source>
</evidence>
<dbReference type="SUPFAM" id="SSF56003">
    <property type="entry name" value="Molybdenum cofactor-binding domain"/>
    <property type="match status" value="2"/>
</dbReference>
<proteinExistence type="predicted"/>
<dbReference type="InterPro" id="IPR008274">
    <property type="entry name" value="AldOxase/xan_DH_MoCoBD1"/>
</dbReference>
<dbReference type="InterPro" id="IPR012368">
    <property type="entry name" value="OxRdtase_Mopterin-bd_su_IorB"/>
</dbReference>
<name>A0ABV6HFB7_9SPHI</name>
<evidence type="ECO:0000259" key="1">
    <source>
        <dbReference type="SMART" id="SM01008"/>
    </source>
</evidence>
<dbReference type="SMART" id="SM01008">
    <property type="entry name" value="Ald_Xan_dh_C"/>
    <property type="match status" value="1"/>
</dbReference>